<evidence type="ECO:0000256" key="6">
    <source>
        <dbReference type="RuleBase" id="RU364082"/>
    </source>
</evidence>
<proteinExistence type="inferred from homology"/>
<keyword evidence="6 8" id="KW-0560">Oxidoreductase</keyword>
<dbReference type="InterPro" id="IPR005913">
    <property type="entry name" value="dTDP_dehydrorham_reduct"/>
</dbReference>
<dbReference type="AlphaFoldDB" id="A0A410H4D5"/>
<evidence type="ECO:0000256" key="2">
    <source>
        <dbReference type="ARBA" id="ARBA00010944"/>
    </source>
</evidence>
<gene>
    <name evidence="8" type="primary">rfbD</name>
    <name evidence="8" type="ORF">EPV75_08985</name>
</gene>
<dbReference type="Gene3D" id="3.40.50.720">
    <property type="entry name" value="NAD(P)-binding Rossmann-like Domain"/>
    <property type="match status" value="1"/>
</dbReference>
<dbReference type="PANTHER" id="PTHR10491:SF4">
    <property type="entry name" value="METHIONINE ADENOSYLTRANSFERASE 2 SUBUNIT BETA"/>
    <property type="match status" value="1"/>
</dbReference>
<protein>
    <recommendedName>
        <fullName evidence="4 6">dTDP-4-dehydrorhamnose reductase</fullName>
        <ecNumber evidence="3 6">1.1.1.133</ecNumber>
    </recommendedName>
</protein>
<evidence type="ECO:0000256" key="1">
    <source>
        <dbReference type="ARBA" id="ARBA00004781"/>
    </source>
</evidence>
<dbReference type="Proteomes" id="UP000285478">
    <property type="component" value="Chromosome"/>
</dbReference>
<dbReference type="UniPathway" id="UPA00281"/>
<dbReference type="EMBL" id="CP035033">
    <property type="protein sequence ID" value="QAB15795.1"/>
    <property type="molecule type" value="Genomic_DNA"/>
</dbReference>
<dbReference type="Gene3D" id="3.90.25.10">
    <property type="entry name" value="UDP-galactose 4-epimerase, domain 1"/>
    <property type="match status" value="1"/>
</dbReference>
<dbReference type="GO" id="GO:0009243">
    <property type="term" value="P:O antigen biosynthetic process"/>
    <property type="evidence" value="ECO:0007669"/>
    <property type="project" value="UniProtKB-UniPathway"/>
</dbReference>
<dbReference type="NCBIfam" id="TIGR01214">
    <property type="entry name" value="rmlD"/>
    <property type="match status" value="1"/>
</dbReference>
<dbReference type="GO" id="GO:0019305">
    <property type="term" value="P:dTDP-rhamnose biosynthetic process"/>
    <property type="evidence" value="ECO:0007669"/>
    <property type="project" value="UniProtKB-UniPathway"/>
</dbReference>
<organism evidence="8 9">
    <name type="scientific">Hydrogenovibrio thermophilus</name>
    <dbReference type="NCBI Taxonomy" id="265883"/>
    <lineage>
        <taxon>Bacteria</taxon>
        <taxon>Pseudomonadati</taxon>
        <taxon>Pseudomonadota</taxon>
        <taxon>Gammaproteobacteria</taxon>
        <taxon>Thiotrichales</taxon>
        <taxon>Piscirickettsiaceae</taxon>
        <taxon>Hydrogenovibrio</taxon>
    </lineage>
</organism>
<comment type="function">
    <text evidence="6">Catalyzes the reduction of dTDP-6-deoxy-L-lyxo-4-hexulose to yield dTDP-L-rhamnose.</text>
</comment>
<name>A0A410H4D5_9GAMM</name>
<comment type="cofactor">
    <cofactor evidence="6">
        <name>Mg(2+)</name>
        <dbReference type="ChEBI" id="CHEBI:18420"/>
    </cofactor>
    <text evidence="6">Binds 1 Mg(2+) ion per monomer.</text>
</comment>
<comment type="similarity">
    <text evidence="2 6">Belongs to the dTDP-4-dehydrorhamnose reductase family.</text>
</comment>
<evidence type="ECO:0000313" key="8">
    <source>
        <dbReference type="EMBL" id="QAB15795.1"/>
    </source>
</evidence>
<evidence type="ECO:0000256" key="3">
    <source>
        <dbReference type="ARBA" id="ARBA00012929"/>
    </source>
</evidence>
<dbReference type="GO" id="GO:0005829">
    <property type="term" value="C:cytosol"/>
    <property type="evidence" value="ECO:0007669"/>
    <property type="project" value="TreeGrafter"/>
</dbReference>
<dbReference type="PANTHER" id="PTHR10491">
    <property type="entry name" value="DTDP-4-DEHYDRORHAMNOSE REDUCTASE"/>
    <property type="match status" value="1"/>
</dbReference>
<dbReference type="InterPro" id="IPR036291">
    <property type="entry name" value="NAD(P)-bd_dom_sf"/>
</dbReference>
<dbReference type="EC" id="1.1.1.133" evidence="3 6"/>
<dbReference type="Pfam" id="PF04321">
    <property type="entry name" value="RmlD_sub_bind"/>
    <property type="match status" value="1"/>
</dbReference>
<dbReference type="UniPathway" id="UPA00124"/>
<keyword evidence="6" id="KW-0521">NADP</keyword>
<reference evidence="8 9" key="1">
    <citation type="journal article" date="2018" name="Environ. Microbiol.">
        <title>Genomes of ubiquitous marine and hypersaline Hydrogenovibrio, Thiomicrorhabdus and Thiomicrospira spp. encode a diversity of mechanisms to sustain chemolithoautotrophy in heterogeneous environments.</title>
        <authorList>
            <person name="Scott K.M."/>
            <person name="Williams J."/>
            <person name="Porter C.M.B."/>
            <person name="Russel S."/>
            <person name="Harmer T.L."/>
            <person name="Paul J.H."/>
            <person name="Antonen K.M."/>
            <person name="Bridges M.K."/>
            <person name="Camper G.J."/>
            <person name="Campla C.K."/>
            <person name="Casella L.G."/>
            <person name="Chase E."/>
            <person name="Conrad J.W."/>
            <person name="Cruz M.C."/>
            <person name="Dunlap D.S."/>
            <person name="Duran L."/>
            <person name="Fahsbender E.M."/>
            <person name="Goldsmith D.B."/>
            <person name="Keeley R.F."/>
            <person name="Kondoff M.R."/>
            <person name="Kussy B.I."/>
            <person name="Lane M.K."/>
            <person name="Lawler S."/>
            <person name="Leigh B.A."/>
            <person name="Lewis C."/>
            <person name="Lostal L.M."/>
            <person name="Marking D."/>
            <person name="Mancera P.A."/>
            <person name="McClenthan E.C."/>
            <person name="McIntyre E.A."/>
            <person name="Mine J.A."/>
            <person name="Modi S."/>
            <person name="Moore B.D."/>
            <person name="Morgan W.A."/>
            <person name="Nelson K.M."/>
            <person name="Nguyen K.N."/>
            <person name="Ogburn N."/>
            <person name="Parrino D.G."/>
            <person name="Pedapudi A.D."/>
            <person name="Pelham R.P."/>
            <person name="Preece A.M."/>
            <person name="Rampersad E.A."/>
            <person name="Richardson J.C."/>
            <person name="Rodgers C.M."/>
            <person name="Schaffer B.L."/>
            <person name="Sheridan N.E."/>
            <person name="Solone M.R."/>
            <person name="Staley Z.R."/>
            <person name="Tabuchi M."/>
            <person name="Waide R.J."/>
            <person name="Wanjugi P.W."/>
            <person name="Young S."/>
            <person name="Clum A."/>
            <person name="Daum C."/>
            <person name="Huntemann M."/>
            <person name="Ivanova N."/>
            <person name="Kyrpides N."/>
            <person name="Mikhailova N."/>
            <person name="Palaniappan K."/>
            <person name="Pillay M."/>
            <person name="Reddy T.B.K."/>
            <person name="Shapiro N."/>
            <person name="Stamatis D."/>
            <person name="Varghese N."/>
            <person name="Woyke T."/>
            <person name="Boden R."/>
            <person name="Freyermuth S.K."/>
            <person name="Kerfeld C.A."/>
        </authorList>
    </citation>
    <scope>NUCLEOTIDE SEQUENCE [LARGE SCALE GENOMIC DNA]</scope>
    <source>
        <strain evidence="8 9">JR-2</strain>
    </source>
</reference>
<sequence>MIKVLATGSNGQLGQSLQVLQNQFSDLSFVFLDRSQLDLSQLDSIQTVLSGYEFDVLLNCAAYTAVDQAESEKELANRINHQALKELAMATKQQGAKIIHVSTDYVFNGRAYRPYQETDKTDPQNIYGFTKLKGEQVLLKHMPENAIVIRTSWVYSEFGNNFVKTMLRLGKEREHLNVIFDQIGSPTYARDLANAILQIATHPTLQKTKVESQIFHYSNEGVCSWFDFAKAIFELSKYSCQVSPIETKDYPTPAARPYYSLMNKAEIKQSYGLEIPYWRDALKTCLKELEK</sequence>
<evidence type="ECO:0000259" key="7">
    <source>
        <dbReference type="Pfam" id="PF04321"/>
    </source>
</evidence>
<dbReference type="GO" id="GO:0008831">
    <property type="term" value="F:dTDP-4-dehydrorhamnose reductase activity"/>
    <property type="evidence" value="ECO:0007669"/>
    <property type="project" value="UniProtKB-EC"/>
</dbReference>
<evidence type="ECO:0000256" key="4">
    <source>
        <dbReference type="ARBA" id="ARBA00017099"/>
    </source>
</evidence>
<dbReference type="RefSeq" id="WP_128385159.1">
    <property type="nucleotide sequence ID" value="NZ_CP035033.1"/>
</dbReference>
<dbReference type="InterPro" id="IPR029903">
    <property type="entry name" value="RmlD-like-bd"/>
</dbReference>
<feature type="domain" description="RmlD-like substrate binding" evidence="7">
    <location>
        <begin position="3"/>
        <end position="289"/>
    </location>
</feature>
<dbReference type="KEGG" id="htr:EPV75_08985"/>
<evidence type="ECO:0000313" key="9">
    <source>
        <dbReference type="Proteomes" id="UP000285478"/>
    </source>
</evidence>
<accession>A0A410H4D5</accession>
<evidence type="ECO:0000256" key="5">
    <source>
        <dbReference type="ARBA" id="ARBA00048200"/>
    </source>
</evidence>
<comment type="catalytic activity">
    <reaction evidence="5 6">
        <text>dTDP-beta-L-rhamnose + NADP(+) = dTDP-4-dehydro-beta-L-rhamnose + NADPH + H(+)</text>
        <dbReference type="Rhea" id="RHEA:21796"/>
        <dbReference type="ChEBI" id="CHEBI:15378"/>
        <dbReference type="ChEBI" id="CHEBI:57510"/>
        <dbReference type="ChEBI" id="CHEBI:57783"/>
        <dbReference type="ChEBI" id="CHEBI:58349"/>
        <dbReference type="ChEBI" id="CHEBI:62830"/>
        <dbReference type="EC" id="1.1.1.133"/>
    </reaction>
</comment>
<comment type="pathway">
    <text evidence="1 6">Carbohydrate biosynthesis; dTDP-L-rhamnose biosynthesis.</text>
</comment>
<dbReference type="SUPFAM" id="SSF51735">
    <property type="entry name" value="NAD(P)-binding Rossmann-fold domains"/>
    <property type="match status" value="1"/>
</dbReference>
<keyword evidence="9" id="KW-1185">Reference proteome</keyword>
<dbReference type="CDD" id="cd05254">
    <property type="entry name" value="dTDP_HR_like_SDR_e"/>
    <property type="match status" value="1"/>
</dbReference>